<feature type="compositionally biased region" description="Polar residues" evidence="1">
    <location>
        <begin position="198"/>
        <end position="218"/>
    </location>
</feature>
<protein>
    <submittedName>
        <fullName evidence="2">Uncharacterized protein</fullName>
    </submittedName>
</protein>
<evidence type="ECO:0000313" key="2">
    <source>
        <dbReference type="EMBL" id="CAD9407333.1"/>
    </source>
</evidence>
<dbReference type="AlphaFoldDB" id="A0A7S2BUP0"/>
<evidence type="ECO:0000256" key="1">
    <source>
        <dbReference type="SAM" id="MobiDB-lite"/>
    </source>
</evidence>
<feature type="region of interest" description="Disordered" evidence="1">
    <location>
        <begin position="457"/>
        <end position="506"/>
    </location>
</feature>
<feature type="compositionally biased region" description="Polar residues" evidence="1">
    <location>
        <begin position="286"/>
        <end position="299"/>
    </location>
</feature>
<name>A0A7S2BUP0_9EUKA</name>
<feature type="compositionally biased region" description="Low complexity" evidence="1">
    <location>
        <begin position="355"/>
        <end position="368"/>
    </location>
</feature>
<accession>A0A7S2BUP0</accession>
<feature type="compositionally biased region" description="Gly residues" evidence="1">
    <location>
        <begin position="567"/>
        <end position="577"/>
    </location>
</feature>
<gene>
    <name evidence="2" type="ORF">CBRE1094_LOCUS4244</name>
</gene>
<feature type="region of interest" description="Disordered" evidence="1">
    <location>
        <begin position="537"/>
        <end position="584"/>
    </location>
</feature>
<reference evidence="2" key="1">
    <citation type="submission" date="2021-01" db="EMBL/GenBank/DDBJ databases">
        <authorList>
            <person name="Corre E."/>
            <person name="Pelletier E."/>
            <person name="Niang G."/>
            <person name="Scheremetjew M."/>
            <person name="Finn R."/>
            <person name="Kale V."/>
            <person name="Holt S."/>
            <person name="Cochrane G."/>
            <person name="Meng A."/>
            <person name="Brown T."/>
            <person name="Cohen L."/>
        </authorList>
    </citation>
    <scope>NUCLEOTIDE SEQUENCE</scope>
    <source>
        <strain evidence="2">UTEX LB 985</strain>
    </source>
</reference>
<feature type="region of interest" description="Disordered" evidence="1">
    <location>
        <begin position="169"/>
        <end position="237"/>
    </location>
</feature>
<sequence>MPPSMRGTPRSLNSPSSGGGRRTYPSHREFTDAVGGVVPGYGGHRPGAMNTSGESAFVGVPMTMEDGPLGQGTLNTLQTRNTTAWSEIGEEYKPAHADVTDRFKDSVSGVKVGYGGHIPGAKNHYGSSHEGGVPMREYVPAGSQRPATPPPTAAELRKHTFVNAQELAQSTGTRRQYDGVRGASNSAPFGVDERVRYQTESSRTGGRNQLGASPGSQPSTPPRTPPGRFEATNVYDRDVFHGSAERDVRRFDVLNQAHVPTPPPASASGRPLAPFTNGAGELEPQTVFSCSPGPSNYQPAHTYGYEKQQAPQQSYPHSSSYSPSASMHPFQAAWAGGRAPSVPQPSTPPGSTRVAPAGSRRPASPAPGFNSAPSPHVGSMSAVVRDRNYNYSGATQDTRQANYGARTPPESFRPSWDKTAPSETVESYRGAVGGVIPGYKGFIPQTPDNVGKSDWGSMDVNNHNSHQRGHGHGAANPNTNQWSRQPAGSWDKTESSRTTDRFRDNVGGVVPGYKGFIPQTPDNVGKSDWGVMDVTPGRGSHQRGHGHGGYSRTPGASGRQHDLGSGRDLGAGQGLGAGIVRAAW</sequence>
<feature type="region of interest" description="Disordered" evidence="1">
    <location>
        <begin position="257"/>
        <end position="379"/>
    </location>
</feature>
<feature type="region of interest" description="Disordered" evidence="1">
    <location>
        <begin position="1"/>
        <end position="27"/>
    </location>
</feature>
<proteinExistence type="predicted"/>
<dbReference type="EMBL" id="HBGU01007713">
    <property type="protein sequence ID" value="CAD9407333.1"/>
    <property type="molecule type" value="Transcribed_RNA"/>
</dbReference>
<feature type="compositionally biased region" description="Polar residues" evidence="1">
    <location>
        <begin position="476"/>
        <end position="486"/>
    </location>
</feature>
<organism evidence="2">
    <name type="scientific">Haptolina brevifila</name>
    <dbReference type="NCBI Taxonomy" id="156173"/>
    <lineage>
        <taxon>Eukaryota</taxon>
        <taxon>Haptista</taxon>
        <taxon>Haptophyta</taxon>
        <taxon>Prymnesiophyceae</taxon>
        <taxon>Prymnesiales</taxon>
        <taxon>Prymnesiaceae</taxon>
        <taxon>Haptolina</taxon>
    </lineage>
</organism>
<feature type="compositionally biased region" description="Low complexity" evidence="1">
    <location>
        <begin position="308"/>
        <end position="329"/>
    </location>
</feature>
<feature type="compositionally biased region" description="Basic and acidic residues" evidence="1">
    <location>
        <begin position="491"/>
        <end position="504"/>
    </location>
</feature>
<feature type="region of interest" description="Disordered" evidence="1">
    <location>
        <begin position="393"/>
        <end position="423"/>
    </location>
</feature>